<dbReference type="RefSeq" id="WP_157748180.1">
    <property type="nucleotide sequence ID" value="NZ_JBFAQF010000017.1"/>
</dbReference>
<evidence type="ECO:0000313" key="3">
    <source>
        <dbReference type="Proteomes" id="UP000198217"/>
    </source>
</evidence>
<accession>A0A1C5ID10</accession>
<evidence type="ECO:0000256" key="1">
    <source>
        <dbReference type="SAM" id="Phobius"/>
    </source>
</evidence>
<reference evidence="2 3" key="1">
    <citation type="submission" date="2016-06" db="EMBL/GenBank/DDBJ databases">
        <authorList>
            <person name="Kjaerup R.B."/>
            <person name="Dalgaard T.S."/>
            <person name="Juul-Madsen H.R."/>
        </authorList>
    </citation>
    <scope>NUCLEOTIDE SEQUENCE [LARGE SCALE GENOMIC DNA]</scope>
    <source>
        <strain evidence="2 3">DSM 43904</strain>
    </source>
</reference>
<keyword evidence="1" id="KW-0472">Membrane</keyword>
<name>A0A1C5ID10_9ACTN</name>
<keyword evidence="1" id="KW-1133">Transmembrane helix</keyword>
<sequence>MAPPRYQGVHRRPAPRMAPVARAAASLAVLSVLAVLFLDALLITVGLLTPVAAALRPLRAWLRDLDAPTVSTASAASGR</sequence>
<dbReference type="AlphaFoldDB" id="A0A1C5ID10"/>
<dbReference type="Proteomes" id="UP000198217">
    <property type="component" value="Chromosome I"/>
</dbReference>
<protein>
    <submittedName>
        <fullName evidence="2">Uncharacterized protein</fullName>
    </submittedName>
</protein>
<feature type="transmembrane region" description="Helical" evidence="1">
    <location>
        <begin position="20"/>
        <end position="53"/>
    </location>
</feature>
<evidence type="ECO:0000313" key="2">
    <source>
        <dbReference type="EMBL" id="SCG55973.1"/>
    </source>
</evidence>
<organism evidence="2 3">
    <name type="scientific">Micromonospora echinaurantiaca</name>
    <dbReference type="NCBI Taxonomy" id="47857"/>
    <lineage>
        <taxon>Bacteria</taxon>
        <taxon>Bacillati</taxon>
        <taxon>Actinomycetota</taxon>
        <taxon>Actinomycetes</taxon>
        <taxon>Micromonosporales</taxon>
        <taxon>Micromonosporaceae</taxon>
        <taxon>Micromonospora</taxon>
    </lineage>
</organism>
<proteinExistence type="predicted"/>
<gene>
    <name evidence="2" type="ORF">GA0070609_3108</name>
</gene>
<dbReference type="EMBL" id="LT607750">
    <property type="protein sequence ID" value="SCG55973.1"/>
    <property type="molecule type" value="Genomic_DNA"/>
</dbReference>
<keyword evidence="3" id="KW-1185">Reference proteome</keyword>
<keyword evidence="1" id="KW-0812">Transmembrane</keyword>